<dbReference type="EMBL" id="MU002267">
    <property type="protein sequence ID" value="KAF2787907.1"/>
    <property type="molecule type" value="Genomic_DNA"/>
</dbReference>
<accession>A0A6A6WVZ1</accession>
<dbReference type="OrthoDB" id="275783at2759"/>
<gene>
    <name evidence="7" type="ORF">K505DRAFT_366941</name>
</gene>
<keyword evidence="8" id="KW-1185">Reference proteome</keyword>
<dbReference type="PANTHER" id="PTHR10472:SF5">
    <property type="entry name" value="D-AMINOACYL-TRNA DEACYLASE 1"/>
    <property type="match status" value="1"/>
</dbReference>
<dbReference type="FunFam" id="3.50.80.10:FF:000001">
    <property type="entry name" value="D-aminoacyl-tRNA deacylase"/>
    <property type="match status" value="1"/>
</dbReference>
<evidence type="ECO:0000313" key="8">
    <source>
        <dbReference type="Proteomes" id="UP000799757"/>
    </source>
</evidence>
<evidence type="ECO:0000256" key="5">
    <source>
        <dbReference type="ARBA" id="ARBA00048018"/>
    </source>
</evidence>
<comment type="subcellular location">
    <subcellularLocation>
        <location evidence="6">Cytoplasm</location>
    </subcellularLocation>
</comment>
<evidence type="ECO:0000256" key="2">
    <source>
        <dbReference type="ARBA" id="ARBA00013056"/>
    </source>
</evidence>
<dbReference type="InterPro" id="IPR003732">
    <property type="entry name" value="Daa-tRNA_deacyls_DTD"/>
</dbReference>
<dbReference type="Proteomes" id="UP000799757">
    <property type="component" value="Unassembled WGS sequence"/>
</dbReference>
<dbReference type="HAMAP" id="MF_00518">
    <property type="entry name" value="Deacylase_Dtd"/>
    <property type="match status" value="1"/>
</dbReference>
<dbReference type="InterPro" id="IPR023509">
    <property type="entry name" value="DTD-like_sf"/>
</dbReference>
<proteinExistence type="inferred from homology"/>
<dbReference type="SUPFAM" id="SSF69500">
    <property type="entry name" value="DTD-like"/>
    <property type="match status" value="1"/>
</dbReference>
<evidence type="ECO:0000256" key="1">
    <source>
        <dbReference type="ARBA" id="ARBA00009673"/>
    </source>
</evidence>
<comment type="similarity">
    <text evidence="1 6">Belongs to the DTD family.</text>
</comment>
<dbReference type="GO" id="GO:0051500">
    <property type="term" value="F:D-tyrosyl-tRNA(Tyr) deacylase activity"/>
    <property type="evidence" value="ECO:0007669"/>
    <property type="project" value="TreeGrafter"/>
</dbReference>
<dbReference type="PANTHER" id="PTHR10472">
    <property type="entry name" value="D-TYROSYL-TRNA TYR DEACYLASE"/>
    <property type="match status" value="1"/>
</dbReference>
<evidence type="ECO:0000256" key="6">
    <source>
        <dbReference type="RuleBase" id="RU003470"/>
    </source>
</evidence>
<name>A0A6A6WVZ1_9PLEO</name>
<dbReference type="GO" id="GO:0000049">
    <property type="term" value="F:tRNA binding"/>
    <property type="evidence" value="ECO:0007669"/>
    <property type="project" value="UniProtKB-KW"/>
</dbReference>
<dbReference type="GO" id="GO:0005737">
    <property type="term" value="C:cytoplasm"/>
    <property type="evidence" value="ECO:0007669"/>
    <property type="project" value="UniProtKB-SubCell"/>
</dbReference>
<dbReference type="AlphaFoldDB" id="A0A6A6WVZ1"/>
<comment type="catalytic activity">
    <reaction evidence="4">
        <text>glycyl-tRNA(Ala) + H2O = tRNA(Ala) + glycine + H(+)</text>
        <dbReference type="Rhea" id="RHEA:53744"/>
        <dbReference type="Rhea" id="RHEA-COMP:9657"/>
        <dbReference type="Rhea" id="RHEA-COMP:13640"/>
        <dbReference type="ChEBI" id="CHEBI:15377"/>
        <dbReference type="ChEBI" id="CHEBI:15378"/>
        <dbReference type="ChEBI" id="CHEBI:57305"/>
        <dbReference type="ChEBI" id="CHEBI:78442"/>
        <dbReference type="ChEBI" id="CHEBI:78522"/>
        <dbReference type="EC" id="3.1.1.96"/>
    </reaction>
</comment>
<organism evidence="7 8">
    <name type="scientific">Melanomma pulvis-pyrius CBS 109.77</name>
    <dbReference type="NCBI Taxonomy" id="1314802"/>
    <lineage>
        <taxon>Eukaryota</taxon>
        <taxon>Fungi</taxon>
        <taxon>Dikarya</taxon>
        <taxon>Ascomycota</taxon>
        <taxon>Pezizomycotina</taxon>
        <taxon>Dothideomycetes</taxon>
        <taxon>Pleosporomycetidae</taxon>
        <taxon>Pleosporales</taxon>
        <taxon>Melanommataceae</taxon>
        <taxon>Melanomma</taxon>
    </lineage>
</organism>
<protein>
    <recommendedName>
        <fullName evidence="3 6">D-aminoacyl-tRNA deacylase</fullName>
        <ecNumber evidence="2 6">3.1.1.96</ecNumber>
    </recommendedName>
</protein>
<evidence type="ECO:0000256" key="3">
    <source>
        <dbReference type="ARBA" id="ARBA00020007"/>
    </source>
</evidence>
<keyword evidence="6" id="KW-0963">Cytoplasm</keyword>
<dbReference type="NCBIfam" id="TIGR00256">
    <property type="entry name" value="D-aminoacyl-tRNA deacylase"/>
    <property type="match status" value="1"/>
</dbReference>
<keyword evidence="6" id="KW-0820">tRNA-binding</keyword>
<dbReference type="Pfam" id="PF02580">
    <property type="entry name" value="Tyr_Deacylase"/>
    <property type="match status" value="1"/>
</dbReference>
<keyword evidence="6" id="KW-0378">Hydrolase</keyword>
<reference evidence="7" key="1">
    <citation type="journal article" date="2020" name="Stud. Mycol.">
        <title>101 Dothideomycetes genomes: a test case for predicting lifestyles and emergence of pathogens.</title>
        <authorList>
            <person name="Haridas S."/>
            <person name="Albert R."/>
            <person name="Binder M."/>
            <person name="Bloem J."/>
            <person name="Labutti K."/>
            <person name="Salamov A."/>
            <person name="Andreopoulos B."/>
            <person name="Baker S."/>
            <person name="Barry K."/>
            <person name="Bills G."/>
            <person name="Bluhm B."/>
            <person name="Cannon C."/>
            <person name="Castanera R."/>
            <person name="Culley D."/>
            <person name="Daum C."/>
            <person name="Ezra D."/>
            <person name="Gonzalez J."/>
            <person name="Henrissat B."/>
            <person name="Kuo A."/>
            <person name="Liang C."/>
            <person name="Lipzen A."/>
            <person name="Lutzoni F."/>
            <person name="Magnuson J."/>
            <person name="Mondo S."/>
            <person name="Nolan M."/>
            <person name="Ohm R."/>
            <person name="Pangilinan J."/>
            <person name="Park H.-J."/>
            <person name="Ramirez L."/>
            <person name="Alfaro M."/>
            <person name="Sun H."/>
            <person name="Tritt A."/>
            <person name="Yoshinaga Y."/>
            <person name="Zwiers L.-H."/>
            <person name="Turgeon B."/>
            <person name="Goodwin S."/>
            <person name="Spatafora J."/>
            <person name="Crous P."/>
            <person name="Grigoriev I."/>
        </authorList>
    </citation>
    <scope>NUCLEOTIDE SEQUENCE</scope>
    <source>
        <strain evidence="7">CBS 109.77</strain>
    </source>
</reference>
<keyword evidence="6" id="KW-0694">RNA-binding</keyword>
<comment type="catalytic activity">
    <reaction evidence="5">
        <text>a D-aminoacyl-tRNA + H2O = a tRNA + a D-alpha-amino acid + H(+)</text>
        <dbReference type="Rhea" id="RHEA:13953"/>
        <dbReference type="Rhea" id="RHEA-COMP:10123"/>
        <dbReference type="Rhea" id="RHEA-COMP:10124"/>
        <dbReference type="ChEBI" id="CHEBI:15377"/>
        <dbReference type="ChEBI" id="CHEBI:15378"/>
        <dbReference type="ChEBI" id="CHEBI:59871"/>
        <dbReference type="ChEBI" id="CHEBI:78442"/>
        <dbReference type="ChEBI" id="CHEBI:79333"/>
        <dbReference type="EC" id="3.1.1.96"/>
    </reaction>
</comment>
<sequence length="215" mass="23200">MAAEAALYHHARAVALTPVAPVPTTTVEATPPRVKSASVTVDGELISKIGKGLLVLAAISKDDTDKDVQSMAAKILKAKLFDDEDTDPPSRWKRGVADIGGEVLCVSQFTLLASLKKGNKPSFHQSASGEKAKTLYQSFFKQVQELYEVEKVKDGLFAAMMDVALVNDGPVTLQIDTDPPKMDDPTSLGSSDVNDLVNKMTKITKEFQIPVELLE</sequence>
<evidence type="ECO:0000313" key="7">
    <source>
        <dbReference type="EMBL" id="KAF2787907.1"/>
    </source>
</evidence>
<dbReference type="Gene3D" id="3.50.80.10">
    <property type="entry name" value="D-tyrosyl-tRNA(Tyr) deacylase"/>
    <property type="match status" value="1"/>
</dbReference>
<dbReference type="EC" id="3.1.1.96" evidence="2 6"/>
<evidence type="ECO:0000256" key="4">
    <source>
        <dbReference type="ARBA" id="ARBA00047676"/>
    </source>
</evidence>